<feature type="chain" id="PRO_5045065941" evidence="1">
    <location>
        <begin position="26"/>
        <end position="195"/>
    </location>
</feature>
<gene>
    <name evidence="3" type="ORF">ACH4OY_20885</name>
</gene>
<reference evidence="3 4" key="1">
    <citation type="submission" date="2024-10" db="EMBL/GenBank/DDBJ databases">
        <title>The Natural Products Discovery Center: Release of the First 8490 Sequenced Strains for Exploring Actinobacteria Biosynthetic Diversity.</title>
        <authorList>
            <person name="Kalkreuter E."/>
            <person name="Kautsar S.A."/>
            <person name="Yang D."/>
            <person name="Bader C.D."/>
            <person name="Teijaro C.N."/>
            <person name="Fluegel L."/>
            <person name="Davis C.M."/>
            <person name="Simpson J.R."/>
            <person name="Lauterbach L."/>
            <person name="Steele A.D."/>
            <person name="Gui C."/>
            <person name="Meng S."/>
            <person name="Li G."/>
            <person name="Viehrig K."/>
            <person name="Ye F."/>
            <person name="Su P."/>
            <person name="Kiefer A.F."/>
            <person name="Nichols A."/>
            <person name="Cepeda A.J."/>
            <person name="Yan W."/>
            <person name="Fan B."/>
            <person name="Jiang Y."/>
            <person name="Adhikari A."/>
            <person name="Zheng C.-J."/>
            <person name="Schuster L."/>
            <person name="Cowan T.M."/>
            <person name="Smanski M.J."/>
            <person name="Chevrette M.G."/>
            <person name="De Carvalho L.P.S."/>
            <person name="Shen B."/>
        </authorList>
    </citation>
    <scope>NUCLEOTIDE SEQUENCE [LARGE SCALE GENOMIC DNA]</scope>
    <source>
        <strain evidence="3 4">NPDC021253</strain>
    </source>
</reference>
<comment type="caution">
    <text evidence="3">The sequence shown here is derived from an EMBL/GenBank/DDBJ whole genome shotgun (WGS) entry which is preliminary data.</text>
</comment>
<dbReference type="SUPFAM" id="SSF53474">
    <property type="entry name" value="alpha/beta-Hydrolases"/>
    <property type="match status" value="1"/>
</dbReference>
<dbReference type="Pfam" id="PF12146">
    <property type="entry name" value="Hydrolase_4"/>
    <property type="match status" value="1"/>
</dbReference>
<evidence type="ECO:0000256" key="1">
    <source>
        <dbReference type="SAM" id="SignalP"/>
    </source>
</evidence>
<dbReference type="GO" id="GO:0016787">
    <property type="term" value="F:hydrolase activity"/>
    <property type="evidence" value="ECO:0007669"/>
    <property type="project" value="UniProtKB-KW"/>
</dbReference>
<organism evidence="3 4">
    <name type="scientific">Micromonospora rubida</name>
    <dbReference type="NCBI Taxonomy" id="2697657"/>
    <lineage>
        <taxon>Bacteria</taxon>
        <taxon>Bacillati</taxon>
        <taxon>Actinomycetota</taxon>
        <taxon>Actinomycetes</taxon>
        <taxon>Micromonosporales</taxon>
        <taxon>Micromonosporaceae</taxon>
        <taxon>Micromonospora</taxon>
    </lineage>
</organism>
<feature type="domain" description="Serine aminopeptidase S33" evidence="2">
    <location>
        <begin position="97"/>
        <end position="187"/>
    </location>
</feature>
<evidence type="ECO:0000259" key="2">
    <source>
        <dbReference type="Pfam" id="PF12146"/>
    </source>
</evidence>
<keyword evidence="4" id="KW-1185">Reference proteome</keyword>
<dbReference type="InterPro" id="IPR022742">
    <property type="entry name" value="Hydrolase_4"/>
</dbReference>
<keyword evidence="1" id="KW-0732">Signal</keyword>
<dbReference type="EMBL" id="JBIRPU010000015">
    <property type="protein sequence ID" value="MFI0795112.1"/>
    <property type="molecule type" value="Genomic_DNA"/>
</dbReference>
<evidence type="ECO:0000313" key="3">
    <source>
        <dbReference type="EMBL" id="MFI0795112.1"/>
    </source>
</evidence>
<sequence length="195" mass="20354">MSRIRLWLTAAATAIALTAGGTASASLPAAAHPSALRHSTLNVCVAVGVDGLSSATIHAEQYMPARHARGVQVFIPGVTYDHRYFDLRTKAGTVSQAQQAARNGWVAIALDRIGTGQSSKPAAGSVTTAAHVASIDHFVDTISRRYARLPIVLVGHSDGSVVAEGVAAKSDKVDALVVTGFMYRTTQPSFEGFPS</sequence>
<keyword evidence="3" id="KW-0378">Hydrolase</keyword>
<name>A0ABW7SSB8_9ACTN</name>
<dbReference type="Proteomes" id="UP001611075">
    <property type="component" value="Unassembled WGS sequence"/>
</dbReference>
<dbReference type="RefSeq" id="WP_396682034.1">
    <property type="nucleotide sequence ID" value="NZ_JBIRPU010000015.1"/>
</dbReference>
<evidence type="ECO:0000313" key="4">
    <source>
        <dbReference type="Proteomes" id="UP001611075"/>
    </source>
</evidence>
<dbReference type="Gene3D" id="3.40.50.1820">
    <property type="entry name" value="alpha/beta hydrolase"/>
    <property type="match status" value="1"/>
</dbReference>
<accession>A0ABW7SSB8</accession>
<dbReference type="InterPro" id="IPR029058">
    <property type="entry name" value="AB_hydrolase_fold"/>
</dbReference>
<feature type="signal peptide" evidence="1">
    <location>
        <begin position="1"/>
        <end position="25"/>
    </location>
</feature>
<protein>
    <submittedName>
        <fullName evidence="3">Alpha/beta hydrolase</fullName>
    </submittedName>
</protein>
<proteinExistence type="predicted"/>